<dbReference type="InterPro" id="IPR045077">
    <property type="entry name" value="L3_arc_euk"/>
</dbReference>
<dbReference type="FunFam" id="4.10.960.10:FF:000002">
    <property type="entry name" value="60S ribosomal protein L3"/>
    <property type="match status" value="1"/>
</dbReference>
<dbReference type="InterPro" id="IPR009000">
    <property type="entry name" value="Transl_B-barrel_sf"/>
</dbReference>
<comment type="similarity">
    <text evidence="1 4">Belongs to the universal ribosomal protein uL3 family.</text>
</comment>
<dbReference type="SUPFAM" id="SSF50447">
    <property type="entry name" value="Translation proteins"/>
    <property type="match status" value="1"/>
</dbReference>
<evidence type="ECO:0000256" key="4">
    <source>
        <dbReference type="RuleBase" id="RU003905"/>
    </source>
</evidence>
<evidence type="ECO:0000256" key="2">
    <source>
        <dbReference type="ARBA" id="ARBA00022980"/>
    </source>
</evidence>
<name>A0AAV7YU28_9EUKA</name>
<dbReference type="FunFam" id="3.30.1430.10:FF:000001">
    <property type="entry name" value="60S ribosomal protein L3"/>
    <property type="match status" value="1"/>
</dbReference>
<keyword evidence="5" id="KW-0175">Coiled coil</keyword>
<dbReference type="GO" id="GO:0022625">
    <property type="term" value="C:cytosolic large ribosomal subunit"/>
    <property type="evidence" value="ECO:0007669"/>
    <property type="project" value="TreeGrafter"/>
</dbReference>
<evidence type="ECO:0000313" key="7">
    <source>
        <dbReference type="Proteomes" id="UP001146793"/>
    </source>
</evidence>
<protein>
    <submittedName>
        <fullName evidence="6">60S ribosomal protein L3</fullName>
    </submittedName>
</protein>
<dbReference type="InterPro" id="IPR044892">
    <property type="entry name" value="Ribosomal_L3_dom_3_arc_sf"/>
</dbReference>
<dbReference type="FunFam" id="2.40.30.10:FF:000351">
    <property type="entry name" value="Ribosomal protein L3"/>
    <property type="match status" value="1"/>
</dbReference>
<dbReference type="InterPro" id="IPR019926">
    <property type="entry name" value="Ribosomal_uL3_CS"/>
</dbReference>
<dbReference type="GO" id="GO:0003723">
    <property type="term" value="F:RNA binding"/>
    <property type="evidence" value="ECO:0007669"/>
    <property type="project" value="TreeGrafter"/>
</dbReference>
<feature type="coiled-coil region" evidence="5">
    <location>
        <begin position="386"/>
        <end position="414"/>
    </location>
</feature>
<evidence type="ECO:0000256" key="5">
    <source>
        <dbReference type="SAM" id="Coils"/>
    </source>
</evidence>
<dbReference type="PANTHER" id="PTHR11363">
    <property type="entry name" value="60S RIBOSOMAL PROTEIN L3-RELATED"/>
    <property type="match status" value="1"/>
</dbReference>
<proteinExistence type="inferred from homology"/>
<organism evidence="6 7">
    <name type="scientific">Anaeramoeba flamelloides</name>
    <dbReference type="NCBI Taxonomy" id="1746091"/>
    <lineage>
        <taxon>Eukaryota</taxon>
        <taxon>Metamonada</taxon>
        <taxon>Anaeramoebidae</taxon>
        <taxon>Anaeramoeba</taxon>
    </lineage>
</organism>
<evidence type="ECO:0000256" key="1">
    <source>
        <dbReference type="ARBA" id="ARBA00006540"/>
    </source>
</evidence>
<evidence type="ECO:0000256" key="3">
    <source>
        <dbReference type="ARBA" id="ARBA00023274"/>
    </source>
</evidence>
<dbReference type="Pfam" id="PF00297">
    <property type="entry name" value="Ribosomal_L3"/>
    <property type="match status" value="1"/>
</dbReference>
<evidence type="ECO:0000313" key="6">
    <source>
        <dbReference type="EMBL" id="KAJ3431940.1"/>
    </source>
</evidence>
<dbReference type="PANTHER" id="PTHR11363:SF5">
    <property type="entry name" value="LARGE RIBOSOMAL SUBUNIT PROTEIN UL3"/>
    <property type="match status" value="1"/>
</dbReference>
<dbReference type="EMBL" id="JANTQA010000047">
    <property type="protein sequence ID" value="KAJ3431940.1"/>
    <property type="molecule type" value="Genomic_DNA"/>
</dbReference>
<gene>
    <name evidence="6" type="ORF">M0812_20865</name>
</gene>
<dbReference type="FunFam" id="2.40.30.10:FF:000079">
    <property type="entry name" value="60S ribosomal protein L3"/>
    <property type="match status" value="1"/>
</dbReference>
<keyword evidence="3 4" id="KW-0687">Ribonucleoprotein</keyword>
<dbReference type="Proteomes" id="UP001146793">
    <property type="component" value="Unassembled WGS sequence"/>
</dbReference>
<accession>A0AAV7YU28</accession>
<dbReference type="GO" id="GO:0003735">
    <property type="term" value="F:structural constituent of ribosome"/>
    <property type="evidence" value="ECO:0007669"/>
    <property type="project" value="InterPro"/>
</dbReference>
<dbReference type="Gene3D" id="4.10.960.10">
    <property type="entry name" value="Ribosomal protein L3, domain 3"/>
    <property type="match status" value="1"/>
</dbReference>
<keyword evidence="2 4" id="KW-0689">Ribosomal protein</keyword>
<dbReference type="InterPro" id="IPR000597">
    <property type="entry name" value="Ribosomal_uL3"/>
</dbReference>
<dbReference type="PROSITE" id="PS00474">
    <property type="entry name" value="RIBOSOMAL_L3"/>
    <property type="match status" value="1"/>
</dbReference>
<reference evidence="6" key="1">
    <citation type="submission" date="2022-08" db="EMBL/GenBank/DDBJ databases">
        <title>Novel sulphate-reducing endosymbionts in the free-living metamonad Anaeramoeba.</title>
        <authorList>
            <person name="Jerlstrom-Hultqvist J."/>
            <person name="Cepicka I."/>
            <person name="Gallot-Lavallee L."/>
            <person name="Salas-Leiva D."/>
            <person name="Curtis B.A."/>
            <person name="Zahonova K."/>
            <person name="Pipaliya S."/>
            <person name="Dacks J."/>
            <person name="Roger A.J."/>
        </authorList>
    </citation>
    <scope>NUCLEOTIDE SEQUENCE</scope>
    <source>
        <strain evidence="6">Busselton2</strain>
    </source>
</reference>
<dbReference type="GO" id="GO:0006412">
    <property type="term" value="P:translation"/>
    <property type="evidence" value="ECO:0007669"/>
    <property type="project" value="InterPro"/>
</dbReference>
<dbReference type="Gene3D" id="3.30.1430.10">
    <property type="match status" value="1"/>
</dbReference>
<dbReference type="Gene3D" id="2.40.30.10">
    <property type="entry name" value="Translation factors"/>
    <property type="match status" value="1"/>
</dbReference>
<dbReference type="AlphaFoldDB" id="A0AAV7YU28"/>
<sequence>MGHRKFEEPRSGSLGFLPRKRCRKKMGKIRSFPKDKLQGAPHLTGFVGYKVGMTHIVRGVNRPGSDLHKKEIVEAVTIIETPPMIGVGVVGYKRTPKGLKAITTIWAQNISNECKRRFYKNWYKSKQKAFTKYVKTHYEGEGKQLKHKISKLKTHSEVVRLLAHTQTNLIPFKQKKAHLIELQINGGSNIKEKIDFALSKFEQKINVTDVFQTNQVLDTMSISTGKGFKGVIARWGVKRLPRKTHRGLRKVGCIGAWHPANVRWSVARSGQKGYGHRTERNKKIYRIGKSCLTEEGLNNGGTEYDITEKTINPLGGWPKYGLVNHDFLIIKGGVPGTRRRPITLRKTLWHSNKRYVKEEIDLKFIDTASKCGKGIFQTLEEKRKFMGKLKKERLREEAELAKQTKEEMEIEVNEN</sequence>
<comment type="caution">
    <text evidence="6">The sequence shown here is derived from an EMBL/GenBank/DDBJ whole genome shotgun (WGS) entry which is preliminary data.</text>
</comment>